<organism evidence="1 2">
    <name type="scientific">Ohtaekwangia koreensis</name>
    <dbReference type="NCBI Taxonomy" id="688867"/>
    <lineage>
        <taxon>Bacteria</taxon>
        <taxon>Pseudomonadati</taxon>
        <taxon>Bacteroidota</taxon>
        <taxon>Cytophagia</taxon>
        <taxon>Cytophagales</taxon>
        <taxon>Fulvivirgaceae</taxon>
        <taxon>Ohtaekwangia</taxon>
    </lineage>
</organism>
<dbReference type="EMBL" id="FUZU01000001">
    <property type="protein sequence ID" value="SKC44796.1"/>
    <property type="molecule type" value="Genomic_DNA"/>
</dbReference>
<dbReference type="GO" id="GO:0016740">
    <property type="term" value="F:transferase activity"/>
    <property type="evidence" value="ECO:0007669"/>
    <property type="project" value="UniProtKB-KW"/>
</dbReference>
<dbReference type="RefSeq" id="WP_079685212.1">
    <property type="nucleotide sequence ID" value="NZ_FUZU01000001.1"/>
</dbReference>
<keyword evidence="2" id="KW-1185">Reference proteome</keyword>
<dbReference type="STRING" id="688867.SAMN05660236_0601"/>
<evidence type="ECO:0000313" key="2">
    <source>
        <dbReference type="Proteomes" id="UP000190961"/>
    </source>
</evidence>
<protein>
    <submittedName>
        <fullName evidence="1">Acetyltransferase (GNAT) domain-containing protein</fullName>
    </submittedName>
</protein>
<name>A0A1T5J032_9BACT</name>
<dbReference type="Gene3D" id="3.40.630.30">
    <property type="match status" value="1"/>
</dbReference>
<sequence>MEEYNFYEGIPSAAYSADFEVALFNKYQHLYLQSEEGWYTFYAANEKYKSIACCMHVHVSERDAWSPLRSPFGGIECSDEVPPVILFRFLEFIEEKLKEKGVTNLVIKNPPQFYNPRRAALTETLLFNLGYSVIDAELGTIVEIKEEFGKHADLWERRKLRQAREAGFFFRAVPNEMLNDVYFFILACRKQKGYSLSMNLADLRETASRFPDQHILSAVYQEEKMIAASIAIRVHQDVLYNFYSDHDKQYDVYSPIVLLMEGLHNYCMTNRIPLLDLGTSAVNGKPNFGLLDFKLRLGGVPTSKLTFKKDW</sequence>
<dbReference type="InterPro" id="IPR016181">
    <property type="entry name" value="Acyl_CoA_acyltransferase"/>
</dbReference>
<dbReference type="OrthoDB" id="9786422at2"/>
<gene>
    <name evidence="1" type="ORF">SAMN05660236_0601</name>
</gene>
<accession>A0A1T5J032</accession>
<keyword evidence="1" id="KW-0808">Transferase</keyword>
<proteinExistence type="predicted"/>
<reference evidence="1 2" key="1">
    <citation type="submission" date="2017-02" db="EMBL/GenBank/DDBJ databases">
        <authorList>
            <person name="Peterson S.W."/>
        </authorList>
    </citation>
    <scope>NUCLEOTIDE SEQUENCE [LARGE SCALE GENOMIC DNA]</scope>
    <source>
        <strain evidence="1 2">DSM 25262</strain>
    </source>
</reference>
<dbReference type="AlphaFoldDB" id="A0A1T5J032"/>
<dbReference type="SUPFAM" id="SSF55729">
    <property type="entry name" value="Acyl-CoA N-acyltransferases (Nat)"/>
    <property type="match status" value="1"/>
</dbReference>
<dbReference type="Proteomes" id="UP000190961">
    <property type="component" value="Unassembled WGS sequence"/>
</dbReference>
<evidence type="ECO:0000313" key="1">
    <source>
        <dbReference type="EMBL" id="SKC44796.1"/>
    </source>
</evidence>